<gene>
    <name evidence="1" type="ORF">JZO67_005234</name>
</gene>
<evidence type="ECO:0000313" key="1">
    <source>
        <dbReference type="EMBL" id="MEO1773250.1"/>
    </source>
</evidence>
<dbReference type="EMBL" id="JAFREL020000008">
    <property type="protein sequence ID" value="MEO1773250.1"/>
    <property type="molecule type" value="Genomic_DNA"/>
</dbReference>
<reference evidence="1 2" key="1">
    <citation type="submission" date="2021-03" db="EMBL/GenBank/DDBJ databases">
        <authorList>
            <person name="Gilmore M.S."/>
            <person name="Schwartzman J."/>
            <person name="Van Tyne D."/>
            <person name="Martin M."/>
            <person name="Earl A.M."/>
            <person name="Manson A.L."/>
            <person name="Straub T."/>
            <person name="Salamzade R."/>
            <person name="Saavedra J."/>
            <person name="Lebreton F."/>
            <person name="Prichula J."/>
            <person name="Schaufler K."/>
            <person name="Gaca A."/>
            <person name="Sgardioli B."/>
            <person name="Wagenaar J."/>
            <person name="Strong T."/>
        </authorList>
    </citation>
    <scope>NUCLEOTIDE SEQUENCE [LARGE SCALE GENOMIC DNA]</scope>
    <source>
        <strain evidence="1 2">665A</strain>
    </source>
</reference>
<name>A0ABV0EX70_9ENTE</name>
<dbReference type="Gene3D" id="3.30.530.20">
    <property type="match status" value="1"/>
</dbReference>
<keyword evidence="2" id="KW-1185">Reference proteome</keyword>
<dbReference type="SUPFAM" id="SSF55961">
    <property type="entry name" value="Bet v1-like"/>
    <property type="match status" value="1"/>
</dbReference>
<proteinExistence type="predicted"/>
<comment type="caution">
    <text evidence="1">The sequence shown here is derived from an EMBL/GenBank/DDBJ whole genome shotgun (WGS) entry which is preliminary data.</text>
</comment>
<reference evidence="1 2" key="2">
    <citation type="submission" date="2024-02" db="EMBL/GenBank/DDBJ databases">
        <title>The Genome Sequence of Enterococcus sp. DIV0159.</title>
        <authorList>
            <person name="Earl A."/>
            <person name="Manson A."/>
            <person name="Gilmore M."/>
            <person name="Sanders J."/>
            <person name="Shea T."/>
            <person name="Howe W."/>
            <person name="Livny J."/>
            <person name="Cuomo C."/>
            <person name="Neafsey D."/>
            <person name="Birren B."/>
        </authorList>
    </citation>
    <scope>NUCLEOTIDE SEQUENCE [LARGE SCALE GENOMIC DNA]</scope>
    <source>
        <strain evidence="1 2">665A</strain>
    </source>
</reference>
<dbReference type="RefSeq" id="WP_207703166.1">
    <property type="nucleotide sequence ID" value="NZ_JAFREL020000008.1"/>
</dbReference>
<dbReference type="Proteomes" id="UP000664357">
    <property type="component" value="Unassembled WGS sequence"/>
</dbReference>
<evidence type="ECO:0008006" key="3">
    <source>
        <dbReference type="Google" id="ProtNLM"/>
    </source>
</evidence>
<protein>
    <recommendedName>
        <fullName evidence="3">Polyketide cyclase</fullName>
    </recommendedName>
</protein>
<accession>A0ABV0EX70</accession>
<organism evidence="1 2">
    <name type="scientific">Candidatus Enterococcus ferrettii</name>
    <dbReference type="NCBI Taxonomy" id="2815324"/>
    <lineage>
        <taxon>Bacteria</taxon>
        <taxon>Bacillati</taxon>
        <taxon>Bacillota</taxon>
        <taxon>Bacilli</taxon>
        <taxon>Lactobacillales</taxon>
        <taxon>Enterococcaceae</taxon>
        <taxon>Enterococcus</taxon>
    </lineage>
</organism>
<dbReference type="InterPro" id="IPR023393">
    <property type="entry name" value="START-like_dom_sf"/>
</dbReference>
<evidence type="ECO:0000313" key="2">
    <source>
        <dbReference type="Proteomes" id="UP000664357"/>
    </source>
</evidence>
<sequence>MKFSFEVETELTPEQIWPYYAEVNNWYKWEDDLQKISLEGAFETGTTGEMTLDGQPPMAFTLTSVKTNEYFTDETTIPHAGTISFHHELERLGEKTCIRHSVEFKAAHHKENVKDSQFLLGIFSDVPASVFALIKAVR</sequence>